<dbReference type="EMBL" id="CP115965">
    <property type="protein sequence ID" value="WZW97687.1"/>
    <property type="molecule type" value="Genomic_DNA"/>
</dbReference>
<reference evidence="2 3" key="1">
    <citation type="journal article" date="2023" name="Environ Microbiome">
        <title>A coral-associated actinobacterium mitigates coral bleaching under heat stress.</title>
        <authorList>
            <person name="Li J."/>
            <person name="Zou Y."/>
            <person name="Li Q."/>
            <person name="Zhang J."/>
            <person name="Bourne D.G."/>
            <person name="Lyu Y."/>
            <person name="Liu C."/>
            <person name="Zhang S."/>
        </authorList>
    </citation>
    <scope>NUCLEOTIDE SEQUENCE [LARGE SCALE GENOMIC DNA]</scope>
    <source>
        <strain evidence="2 3">SCSIO 13291</strain>
    </source>
</reference>
<gene>
    <name evidence="2" type="ORF">PCC79_12360</name>
</gene>
<accession>A0ABZ3C4F1</accession>
<evidence type="ECO:0000259" key="1">
    <source>
        <dbReference type="Pfam" id="PF20114"/>
    </source>
</evidence>
<sequence length="107" mass="11945">MRRYDEPIEVRSGEVDGELAPVQFLWRRRLWRVLSVETRWKETADWWSRGAGGRAEASIGADADADLLAESEVWRVVASPGASASPGVYELAHPVSHDAWSLRAVVD</sequence>
<dbReference type="InterPro" id="IPR045443">
    <property type="entry name" value="DUF6504"/>
</dbReference>
<dbReference type="RefSeq" id="WP_342371996.1">
    <property type="nucleotide sequence ID" value="NZ_CP115965.1"/>
</dbReference>
<proteinExistence type="predicted"/>
<dbReference type="Proteomes" id="UP001434337">
    <property type="component" value="Chromosome"/>
</dbReference>
<keyword evidence="3" id="KW-1185">Reference proteome</keyword>
<organism evidence="2 3">
    <name type="scientific">Propioniciclava soli</name>
    <dbReference type="NCBI Taxonomy" id="2775081"/>
    <lineage>
        <taxon>Bacteria</taxon>
        <taxon>Bacillati</taxon>
        <taxon>Actinomycetota</taxon>
        <taxon>Actinomycetes</taxon>
        <taxon>Propionibacteriales</taxon>
        <taxon>Propionibacteriaceae</taxon>
        <taxon>Propioniciclava</taxon>
    </lineage>
</organism>
<evidence type="ECO:0000313" key="3">
    <source>
        <dbReference type="Proteomes" id="UP001434337"/>
    </source>
</evidence>
<name>A0ABZ3C4F1_9ACTN</name>
<dbReference type="Pfam" id="PF20114">
    <property type="entry name" value="DUF6504"/>
    <property type="match status" value="1"/>
</dbReference>
<protein>
    <submittedName>
        <fullName evidence="2">DUF6504 family protein</fullName>
    </submittedName>
</protein>
<feature type="domain" description="DUF6504" evidence="1">
    <location>
        <begin position="2"/>
        <end position="104"/>
    </location>
</feature>
<evidence type="ECO:0000313" key="2">
    <source>
        <dbReference type="EMBL" id="WZW97687.1"/>
    </source>
</evidence>